<feature type="non-terminal residue" evidence="1">
    <location>
        <position position="203"/>
    </location>
</feature>
<name>A0ACA9L510_9GLOM</name>
<evidence type="ECO:0000313" key="2">
    <source>
        <dbReference type="Proteomes" id="UP000789702"/>
    </source>
</evidence>
<dbReference type="EMBL" id="CAJVPU010003012">
    <property type="protein sequence ID" value="CAG8511384.1"/>
    <property type="molecule type" value="Genomic_DNA"/>
</dbReference>
<gene>
    <name evidence="1" type="ORF">DHETER_LOCUS3472</name>
</gene>
<comment type="caution">
    <text evidence="1">The sequence shown here is derived from an EMBL/GenBank/DDBJ whole genome shotgun (WGS) entry which is preliminary data.</text>
</comment>
<dbReference type="Proteomes" id="UP000789702">
    <property type="component" value="Unassembled WGS sequence"/>
</dbReference>
<proteinExistence type="predicted"/>
<protein>
    <submittedName>
        <fullName evidence="1">15814_t:CDS:1</fullName>
    </submittedName>
</protein>
<organism evidence="1 2">
    <name type="scientific">Dentiscutata heterogama</name>
    <dbReference type="NCBI Taxonomy" id="1316150"/>
    <lineage>
        <taxon>Eukaryota</taxon>
        <taxon>Fungi</taxon>
        <taxon>Fungi incertae sedis</taxon>
        <taxon>Mucoromycota</taxon>
        <taxon>Glomeromycotina</taxon>
        <taxon>Glomeromycetes</taxon>
        <taxon>Diversisporales</taxon>
        <taxon>Gigasporaceae</taxon>
        <taxon>Dentiscutata</taxon>
    </lineage>
</organism>
<reference evidence="1" key="1">
    <citation type="submission" date="2021-06" db="EMBL/GenBank/DDBJ databases">
        <authorList>
            <person name="Kallberg Y."/>
            <person name="Tangrot J."/>
            <person name="Rosling A."/>
        </authorList>
    </citation>
    <scope>NUCLEOTIDE SEQUENCE</scope>
    <source>
        <strain evidence="1">IL203A</strain>
    </source>
</reference>
<keyword evidence="2" id="KW-1185">Reference proteome</keyword>
<accession>A0ACA9L510</accession>
<sequence>MATSNLCKHLDTHYPSSDSDKQTGQQSLTFIPKITISKQILISAQKTKLNSLIAEWIVSDTLLFSIVSGKSFATLLRYLNNSIDLSSCETMKSTIQNAFIVMQKDVQTLLQKHNLVKAINSSSSITQDFRELGKSVGESESISFVAAILDPRFKLELILADINTEVNHATFNNIFRSEYFALTLNNSSSTNLETLSNLSYTEQ</sequence>
<evidence type="ECO:0000313" key="1">
    <source>
        <dbReference type="EMBL" id="CAG8511384.1"/>
    </source>
</evidence>